<keyword evidence="1" id="KW-0732">Signal</keyword>
<gene>
    <name evidence="2" type="ORF">Esi_0104_0077</name>
</gene>
<sequence length="263" mass="28673">MTLVRQNRVVATIFAFLCLAVPSCDGFLLSPSLALARLRSAPNDGDCAIARQPGGAASQQVLEKPDEMPRTLAEEPRLNRRAYFEQLMYKSVATVAISGASSLVLAPTGRSYAFEEQASRWQPEGNPKEAASWFPLLAKCYQSLEDVLENWEKYTARQDGDAIRRLIGTIGVSSPLSSIRKAFTSIRDAEEASQGDIDVIEYVEAYMEVLTALGDAENDLYSANFADYSGGGGTKGSQFIAKANKSLKIAKDEFKEVNKILGI</sequence>
<protein>
    <submittedName>
        <fullName evidence="2">Uncharacterized protein</fullName>
    </submittedName>
</protein>
<feature type="signal peptide" evidence="1">
    <location>
        <begin position="1"/>
        <end position="26"/>
    </location>
</feature>
<accession>D7FH27</accession>
<organism evidence="2 3">
    <name type="scientific">Ectocarpus siliculosus</name>
    <name type="common">Brown alga</name>
    <name type="synonym">Conferva siliculosa</name>
    <dbReference type="NCBI Taxonomy" id="2880"/>
    <lineage>
        <taxon>Eukaryota</taxon>
        <taxon>Sar</taxon>
        <taxon>Stramenopiles</taxon>
        <taxon>Ochrophyta</taxon>
        <taxon>PX clade</taxon>
        <taxon>Phaeophyceae</taxon>
        <taxon>Ectocarpales</taxon>
        <taxon>Ectocarpaceae</taxon>
        <taxon>Ectocarpus</taxon>
    </lineage>
</organism>
<dbReference type="EMBL" id="FN649752">
    <property type="protein sequence ID" value="CBJ28405.1"/>
    <property type="molecule type" value="Genomic_DNA"/>
</dbReference>
<dbReference type="InParanoid" id="D7FH27"/>
<evidence type="ECO:0000313" key="2">
    <source>
        <dbReference type="EMBL" id="CBJ28405.1"/>
    </source>
</evidence>
<proteinExistence type="predicted"/>
<keyword evidence="3" id="KW-1185">Reference proteome</keyword>
<evidence type="ECO:0000313" key="3">
    <source>
        <dbReference type="Proteomes" id="UP000002630"/>
    </source>
</evidence>
<dbReference type="Proteomes" id="UP000002630">
    <property type="component" value="Linkage Group LG27"/>
</dbReference>
<dbReference type="EMBL" id="FN647726">
    <property type="protein sequence ID" value="CBJ28405.1"/>
    <property type="molecule type" value="Genomic_DNA"/>
</dbReference>
<dbReference type="AlphaFoldDB" id="D7FH27"/>
<dbReference type="OrthoDB" id="5313at2759"/>
<name>D7FH27_ECTSI</name>
<evidence type="ECO:0000256" key="1">
    <source>
        <dbReference type="SAM" id="SignalP"/>
    </source>
</evidence>
<reference evidence="2 3" key="1">
    <citation type="journal article" date="2010" name="Nature">
        <title>The Ectocarpus genome and the independent evolution of multicellularity in brown algae.</title>
        <authorList>
            <person name="Cock J.M."/>
            <person name="Sterck L."/>
            <person name="Rouze P."/>
            <person name="Scornet D."/>
            <person name="Allen A.E."/>
            <person name="Amoutzias G."/>
            <person name="Anthouard V."/>
            <person name="Artiguenave F."/>
            <person name="Aury J.M."/>
            <person name="Badger J.H."/>
            <person name="Beszteri B."/>
            <person name="Billiau K."/>
            <person name="Bonnet E."/>
            <person name="Bothwell J.H."/>
            <person name="Bowler C."/>
            <person name="Boyen C."/>
            <person name="Brownlee C."/>
            <person name="Carrano C.J."/>
            <person name="Charrier B."/>
            <person name="Cho G.Y."/>
            <person name="Coelho S.M."/>
            <person name="Collen J."/>
            <person name="Corre E."/>
            <person name="Da Silva C."/>
            <person name="Delage L."/>
            <person name="Delaroque N."/>
            <person name="Dittami S.M."/>
            <person name="Doulbeau S."/>
            <person name="Elias M."/>
            <person name="Farnham G."/>
            <person name="Gachon C.M."/>
            <person name="Gschloessl B."/>
            <person name="Heesch S."/>
            <person name="Jabbari K."/>
            <person name="Jubin C."/>
            <person name="Kawai H."/>
            <person name="Kimura K."/>
            <person name="Kloareg B."/>
            <person name="Kupper F.C."/>
            <person name="Lang D."/>
            <person name="Le Bail A."/>
            <person name="Leblanc C."/>
            <person name="Lerouge P."/>
            <person name="Lohr M."/>
            <person name="Lopez P.J."/>
            <person name="Martens C."/>
            <person name="Maumus F."/>
            <person name="Michel G."/>
            <person name="Miranda-Saavedra D."/>
            <person name="Morales J."/>
            <person name="Moreau H."/>
            <person name="Motomura T."/>
            <person name="Nagasato C."/>
            <person name="Napoli C.A."/>
            <person name="Nelson D.R."/>
            <person name="Nyvall-Collen P."/>
            <person name="Peters A.F."/>
            <person name="Pommier C."/>
            <person name="Potin P."/>
            <person name="Poulain J."/>
            <person name="Quesneville H."/>
            <person name="Read B."/>
            <person name="Rensing S.A."/>
            <person name="Ritter A."/>
            <person name="Rousvoal S."/>
            <person name="Samanta M."/>
            <person name="Samson G."/>
            <person name="Schroeder D.C."/>
            <person name="Segurens B."/>
            <person name="Strittmatter M."/>
            <person name="Tonon T."/>
            <person name="Tregear J.W."/>
            <person name="Valentin K."/>
            <person name="von Dassow P."/>
            <person name="Yamagishi T."/>
            <person name="Van de Peer Y."/>
            <person name="Wincker P."/>
        </authorList>
    </citation>
    <scope>NUCLEOTIDE SEQUENCE [LARGE SCALE GENOMIC DNA]</scope>
    <source>
        <strain evidence="3">Ec32 / CCAP1310/4</strain>
    </source>
</reference>
<feature type="chain" id="PRO_5003095533" evidence="1">
    <location>
        <begin position="27"/>
        <end position="263"/>
    </location>
</feature>